<name>D6Z3S2_DESAT</name>
<keyword evidence="1" id="KW-0597">Phosphoprotein</keyword>
<evidence type="ECO:0000313" key="3">
    <source>
        <dbReference type="EMBL" id="ADH86197.1"/>
    </source>
</evidence>
<dbReference type="SMART" id="SM00448">
    <property type="entry name" value="REC"/>
    <property type="match status" value="1"/>
</dbReference>
<accession>D6Z3S2</accession>
<dbReference type="InterPro" id="IPR052893">
    <property type="entry name" value="TCS_response_regulator"/>
</dbReference>
<dbReference type="Gene3D" id="3.40.50.2300">
    <property type="match status" value="1"/>
</dbReference>
<dbReference type="PANTHER" id="PTHR44520:SF2">
    <property type="entry name" value="RESPONSE REGULATOR RCP1"/>
    <property type="match status" value="1"/>
</dbReference>
<evidence type="ECO:0000256" key="1">
    <source>
        <dbReference type="PROSITE-ProRule" id="PRU00169"/>
    </source>
</evidence>
<dbReference type="STRING" id="589865.DaAHT2_1502"/>
<feature type="modified residue" description="4-aspartylphosphate" evidence="1">
    <location>
        <position position="70"/>
    </location>
</feature>
<dbReference type="AlphaFoldDB" id="D6Z3S2"/>
<keyword evidence="4" id="KW-1185">Reference proteome</keyword>
<organism evidence="3 4">
    <name type="scientific">Desulfurivibrio alkaliphilus (strain DSM 19089 / UNIQEM U267 / AHT2)</name>
    <dbReference type="NCBI Taxonomy" id="589865"/>
    <lineage>
        <taxon>Bacteria</taxon>
        <taxon>Pseudomonadati</taxon>
        <taxon>Thermodesulfobacteriota</taxon>
        <taxon>Desulfobulbia</taxon>
        <taxon>Desulfobulbales</taxon>
        <taxon>Desulfobulbaceae</taxon>
        <taxon>Desulfurivibrio</taxon>
    </lineage>
</organism>
<gene>
    <name evidence="3" type="ordered locus">DaAHT2_1502</name>
</gene>
<dbReference type="RefSeq" id="WP_013163724.1">
    <property type="nucleotide sequence ID" value="NC_014216.1"/>
</dbReference>
<dbReference type="InterPro" id="IPR001789">
    <property type="entry name" value="Sig_transdc_resp-reg_receiver"/>
</dbReference>
<dbReference type="PROSITE" id="PS50110">
    <property type="entry name" value="RESPONSE_REGULATORY"/>
    <property type="match status" value="1"/>
</dbReference>
<protein>
    <submittedName>
        <fullName evidence="3">Response regulator receiver protein</fullName>
    </submittedName>
</protein>
<dbReference type="SUPFAM" id="SSF52172">
    <property type="entry name" value="CheY-like"/>
    <property type="match status" value="1"/>
</dbReference>
<dbReference type="eggNOG" id="COG0745">
    <property type="taxonomic scope" value="Bacteria"/>
</dbReference>
<dbReference type="GO" id="GO:0000160">
    <property type="term" value="P:phosphorelay signal transduction system"/>
    <property type="evidence" value="ECO:0007669"/>
    <property type="project" value="InterPro"/>
</dbReference>
<reference evidence="4" key="1">
    <citation type="submission" date="2010-02" db="EMBL/GenBank/DDBJ databases">
        <title>Complete sequence of Desulfurivibrio alkaliphilus AHT2.</title>
        <authorList>
            <consortium name="US DOE Joint Genome Institute"/>
            <person name="Pitluck S."/>
            <person name="Chertkov O."/>
            <person name="Detter J.C."/>
            <person name="Han C."/>
            <person name="Tapia R."/>
            <person name="Larimer F."/>
            <person name="Land M."/>
            <person name="Hauser L."/>
            <person name="Kyrpides N."/>
            <person name="Mikhailova N."/>
            <person name="Sorokin D.Y."/>
            <person name="Muyzer G."/>
            <person name="Woyke T."/>
        </authorList>
    </citation>
    <scope>NUCLEOTIDE SEQUENCE [LARGE SCALE GENOMIC DNA]</scope>
    <source>
        <strain evidence="4">DSM 19089 / UNIQEM U267 / AHT2</strain>
    </source>
</reference>
<proteinExistence type="predicted"/>
<dbReference type="InterPro" id="IPR011006">
    <property type="entry name" value="CheY-like_superfamily"/>
</dbReference>
<dbReference type="Pfam" id="PF00072">
    <property type="entry name" value="Response_reg"/>
    <property type="match status" value="1"/>
</dbReference>
<evidence type="ECO:0000313" key="4">
    <source>
        <dbReference type="Proteomes" id="UP000001508"/>
    </source>
</evidence>
<dbReference type="CDD" id="cd17557">
    <property type="entry name" value="REC_Rcp-like"/>
    <property type="match status" value="1"/>
</dbReference>
<evidence type="ECO:0000259" key="2">
    <source>
        <dbReference type="PROSITE" id="PS50110"/>
    </source>
</evidence>
<dbReference type="OrthoDB" id="9793549at2"/>
<dbReference type="KEGG" id="dak:DaAHT2_1502"/>
<dbReference type="Proteomes" id="UP000001508">
    <property type="component" value="Chromosome"/>
</dbReference>
<dbReference type="PANTHER" id="PTHR44520">
    <property type="entry name" value="RESPONSE REGULATOR RCP1-RELATED"/>
    <property type="match status" value="1"/>
</dbReference>
<dbReference type="InParanoid" id="D6Z3S2"/>
<dbReference type="EMBL" id="CP001940">
    <property type="protein sequence ID" value="ADH86197.1"/>
    <property type="molecule type" value="Genomic_DNA"/>
</dbReference>
<feature type="domain" description="Response regulatory" evidence="2">
    <location>
        <begin position="11"/>
        <end position="137"/>
    </location>
</feature>
<sequence>MRHFAGAKYFDVLLVEDEPADAHLVQLGLEENEAPCRLHHVKDGLVALDFLRRQGESFASAPRPHLILLDLNMPRMNGRELLAELKADPGLAAIPVVILTTSDSPQDVEASFQAGAAGYIVKPAGMEEFNAALKGLERYWFELVRLPGMEHG</sequence>
<dbReference type="HOGENOM" id="CLU_000445_69_17_7"/>